<feature type="transmembrane region" description="Helical" evidence="2">
    <location>
        <begin position="222"/>
        <end position="243"/>
    </location>
</feature>
<evidence type="ECO:0000313" key="3">
    <source>
        <dbReference type="EMBL" id="KAJ8889108.1"/>
    </source>
</evidence>
<keyword evidence="2" id="KW-1133">Transmembrane helix</keyword>
<feature type="compositionally biased region" description="Polar residues" evidence="1">
    <location>
        <begin position="106"/>
        <end position="115"/>
    </location>
</feature>
<dbReference type="EMBL" id="JARBHB010000003">
    <property type="protein sequence ID" value="KAJ8889108.1"/>
    <property type="molecule type" value="Genomic_DNA"/>
</dbReference>
<evidence type="ECO:0000256" key="1">
    <source>
        <dbReference type="SAM" id="MobiDB-lite"/>
    </source>
</evidence>
<organism evidence="3 4">
    <name type="scientific">Dryococelus australis</name>
    <dbReference type="NCBI Taxonomy" id="614101"/>
    <lineage>
        <taxon>Eukaryota</taxon>
        <taxon>Metazoa</taxon>
        <taxon>Ecdysozoa</taxon>
        <taxon>Arthropoda</taxon>
        <taxon>Hexapoda</taxon>
        <taxon>Insecta</taxon>
        <taxon>Pterygota</taxon>
        <taxon>Neoptera</taxon>
        <taxon>Polyneoptera</taxon>
        <taxon>Phasmatodea</taxon>
        <taxon>Verophasmatodea</taxon>
        <taxon>Anareolatae</taxon>
        <taxon>Phasmatidae</taxon>
        <taxon>Eurycanthinae</taxon>
        <taxon>Dryococelus</taxon>
    </lineage>
</organism>
<evidence type="ECO:0000256" key="2">
    <source>
        <dbReference type="SAM" id="Phobius"/>
    </source>
</evidence>
<feature type="transmembrane region" description="Helical" evidence="2">
    <location>
        <begin position="249"/>
        <end position="269"/>
    </location>
</feature>
<keyword evidence="4" id="KW-1185">Reference proteome</keyword>
<feature type="compositionally biased region" description="Polar residues" evidence="1">
    <location>
        <begin position="1"/>
        <end position="13"/>
    </location>
</feature>
<accession>A0ABQ9HXK1</accession>
<keyword evidence="2" id="KW-0472">Membrane</keyword>
<protein>
    <submittedName>
        <fullName evidence="3">Uncharacterized protein</fullName>
    </submittedName>
</protein>
<feature type="region of interest" description="Disordered" evidence="1">
    <location>
        <begin position="569"/>
        <end position="592"/>
    </location>
</feature>
<evidence type="ECO:0000313" key="4">
    <source>
        <dbReference type="Proteomes" id="UP001159363"/>
    </source>
</evidence>
<sequence length="765" mass="82477">MNVLFNKTTTQNGKPGPGSKPLTGIDLQSLAFHHVPANWSSRHDGTATTHRSSLVPTSNITLGWTPFSSPVWGIVPPVLTIRIIITYSGQLSKHQRRKNASRKDTPTQASGNKPSAQPFATRRKAHKDKFIIHNNKSILHPKTRAVCCQNRDGRCCPGCSAIMHDRHFRKVNQPTAMTTEGERVLITFVFILPFLLPPVLCIIHFITIIINSNRRSTTAAAAAAVVVVAATTVTAATLLGSGITATCSFLTWFFSFSIAALIAFSTLPAQSSSTSSSSMGRTQTGWIGMRSLLEAGGSGSSGLRLGGAGSLVLGVIDASITGGSSLGGSRFTGASVFCTDTLETVSVKSSSSISPSSISPSSSEWTAAARIDQWTTADLATAHIAACGTRLATTSARLSPAVSRDEATRPGRSPTTNANQVRARIFVHGNRAGRCHWSEGFLGDILFPTPSTGKGMGDQSNERFVYKFHCVSTGKLSCARTRVGVRFQARLVTARAACQGHITIPIPSLTRIRRTHLLRIVIVSWIFLSALVCYSNPSNVIQLFTSCTRMAALAPFELGAASTISGGAFTSPRAPADRNRRRLDTRKPEVARSATQRNNSVLEVVAIDLEEGVQTTPKVVKGTGENMLRDGIDSPWRRVFRACLISKVVLATSQHCKSPIADLSTLPTVNDMNSCQTIIMNCANVANITSPFPNHDAIFPCNIFSFRSAKTLAKCSPPSVPHTAIFPWVIFSFRFLLLRRSPLHVASILLFFLIEQASQLIVRRK</sequence>
<keyword evidence="2" id="KW-0812">Transmembrane</keyword>
<feature type="region of interest" description="Disordered" evidence="1">
    <location>
        <begin position="1"/>
        <end position="23"/>
    </location>
</feature>
<feature type="region of interest" description="Disordered" evidence="1">
    <location>
        <begin position="92"/>
        <end position="123"/>
    </location>
</feature>
<name>A0ABQ9HXK1_9NEOP</name>
<dbReference type="Proteomes" id="UP001159363">
    <property type="component" value="Chromosome 3"/>
</dbReference>
<comment type="caution">
    <text evidence="3">The sequence shown here is derived from an EMBL/GenBank/DDBJ whole genome shotgun (WGS) entry which is preliminary data.</text>
</comment>
<feature type="transmembrane region" description="Helical" evidence="2">
    <location>
        <begin position="184"/>
        <end position="210"/>
    </location>
</feature>
<reference evidence="3 4" key="1">
    <citation type="submission" date="2023-02" db="EMBL/GenBank/DDBJ databases">
        <title>LHISI_Scaffold_Assembly.</title>
        <authorList>
            <person name="Stuart O.P."/>
            <person name="Cleave R."/>
            <person name="Magrath M.J.L."/>
            <person name="Mikheyev A.S."/>
        </authorList>
    </citation>
    <scope>NUCLEOTIDE SEQUENCE [LARGE SCALE GENOMIC DNA]</scope>
    <source>
        <strain evidence="3">Daus_M_001</strain>
        <tissue evidence="3">Leg muscle</tissue>
    </source>
</reference>
<feature type="region of interest" description="Disordered" evidence="1">
    <location>
        <begin position="398"/>
        <end position="417"/>
    </location>
</feature>
<gene>
    <name evidence="3" type="ORF">PR048_008602</name>
</gene>
<proteinExistence type="predicted"/>